<name>T1AHK5_9ZZZZ</name>
<protein>
    <submittedName>
        <fullName evidence="1">Uncharacterized protein</fullName>
    </submittedName>
</protein>
<gene>
    <name evidence="1" type="ORF">B2A_10674</name>
</gene>
<sequence>MSVVWRADLKEGGESGWGGIVELLPPRAGEEMKLPYYPTVRWLNGHATDITDMEEEGGRDTEAEGARSQARPVLRWRWGEEPRVLEVDDVTTDEIRPGDILIVPSKYGGAESYGWAPDSTAEVPDVADRAGEKRSIRLDPDLAISYASPDQLEVVRGHLEEAWEAYRDGDEDQLRATLDGMARGGCLDSETTEAVKTLL</sequence>
<proteinExistence type="predicted"/>
<organism evidence="1">
    <name type="scientific">mine drainage metagenome</name>
    <dbReference type="NCBI Taxonomy" id="410659"/>
    <lineage>
        <taxon>unclassified sequences</taxon>
        <taxon>metagenomes</taxon>
        <taxon>ecological metagenomes</taxon>
    </lineage>
</organism>
<comment type="caution">
    <text evidence="1">The sequence shown here is derived from an EMBL/GenBank/DDBJ whole genome shotgun (WGS) entry which is preliminary data.</text>
</comment>
<reference evidence="1" key="2">
    <citation type="journal article" date="2014" name="ISME J.">
        <title>Microbial stratification in low pH oxic and suboxic macroscopic growths along an acid mine drainage.</title>
        <authorList>
            <person name="Mendez-Garcia C."/>
            <person name="Mesa V."/>
            <person name="Sprenger R.R."/>
            <person name="Richter M."/>
            <person name="Diez M.S."/>
            <person name="Solano J."/>
            <person name="Bargiela R."/>
            <person name="Golyshina O.V."/>
            <person name="Manteca A."/>
            <person name="Ramos J.L."/>
            <person name="Gallego J.R."/>
            <person name="Llorente I."/>
            <person name="Martins Dos Santos V.A."/>
            <person name="Jensen O.N."/>
            <person name="Pelaez A.I."/>
            <person name="Sanchez J."/>
            <person name="Ferrer M."/>
        </authorList>
    </citation>
    <scope>NUCLEOTIDE SEQUENCE</scope>
</reference>
<accession>T1AHK5</accession>
<dbReference type="EMBL" id="AUZZ01007686">
    <property type="protein sequence ID" value="EQD41430.1"/>
    <property type="molecule type" value="Genomic_DNA"/>
</dbReference>
<reference evidence="1" key="1">
    <citation type="submission" date="2013-08" db="EMBL/GenBank/DDBJ databases">
        <authorList>
            <person name="Mendez C."/>
            <person name="Richter M."/>
            <person name="Ferrer M."/>
            <person name="Sanchez J."/>
        </authorList>
    </citation>
    <scope>NUCLEOTIDE SEQUENCE</scope>
</reference>
<evidence type="ECO:0000313" key="1">
    <source>
        <dbReference type="EMBL" id="EQD41430.1"/>
    </source>
</evidence>
<feature type="non-terminal residue" evidence="1">
    <location>
        <position position="199"/>
    </location>
</feature>
<dbReference type="AlphaFoldDB" id="T1AHK5"/>